<evidence type="ECO:0000256" key="1">
    <source>
        <dbReference type="ARBA" id="ARBA00007711"/>
    </source>
</evidence>
<dbReference type="OrthoDB" id="5964337at2759"/>
<feature type="coiled-coil region" evidence="2">
    <location>
        <begin position="61"/>
        <end position="98"/>
    </location>
</feature>
<evidence type="ECO:0000256" key="2">
    <source>
        <dbReference type="SAM" id="Coils"/>
    </source>
</evidence>
<evidence type="ECO:0000313" key="4">
    <source>
        <dbReference type="EMBL" id="OQV12515.1"/>
    </source>
</evidence>
<gene>
    <name evidence="4" type="ORF">BV898_13241</name>
</gene>
<feature type="transmembrane region" description="Helical" evidence="3">
    <location>
        <begin position="205"/>
        <end position="228"/>
    </location>
</feature>
<evidence type="ECO:0000313" key="5">
    <source>
        <dbReference type="Proteomes" id="UP000192578"/>
    </source>
</evidence>
<dbReference type="PANTHER" id="PTHR47399">
    <property type="entry name" value="TRANSMEMBRANE PROTEIN 121B"/>
    <property type="match status" value="1"/>
</dbReference>
<keyword evidence="3" id="KW-0812">Transmembrane</keyword>
<feature type="transmembrane region" description="Helical" evidence="3">
    <location>
        <begin position="288"/>
        <end position="306"/>
    </location>
</feature>
<feature type="transmembrane region" description="Helical" evidence="3">
    <location>
        <begin position="38"/>
        <end position="56"/>
    </location>
</feature>
<dbReference type="EMBL" id="MTYJ01000143">
    <property type="protein sequence ID" value="OQV12515.1"/>
    <property type="molecule type" value="Genomic_DNA"/>
</dbReference>
<dbReference type="PANTHER" id="PTHR47399:SF1">
    <property type="entry name" value="TRANSMEMBRANE PROTEIN 121B"/>
    <property type="match status" value="1"/>
</dbReference>
<feature type="transmembrane region" description="Helical" evidence="3">
    <location>
        <begin position="318"/>
        <end position="342"/>
    </location>
</feature>
<accession>A0A1W0WBC2</accession>
<feature type="transmembrane region" description="Helical" evidence="3">
    <location>
        <begin position="354"/>
        <end position="376"/>
    </location>
</feature>
<organism evidence="4 5">
    <name type="scientific">Hypsibius exemplaris</name>
    <name type="common">Freshwater tardigrade</name>
    <dbReference type="NCBI Taxonomy" id="2072580"/>
    <lineage>
        <taxon>Eukaryota</taxon>
        <taxon>Metazoa</taxon>
        <taxon>Ecdysozoa</taxon>
        <taxon>Tardigrada</taxon>
        <taxon>Eutardigrada</taxon>
        <taxon>Parachela</taxon>
        <taxon>Hypsibioidea</taxon>
        <taxon>Hypsibiidae</taxon>
        <taxon>Hypsibius</taxon>
    </lineage>
</organism>
<reference evidence="5" key="1">
    <citation type="submission" date="2017-01" db="EMBL/GenBank/DDBJ databases">
        <title>Comparative genomics of anhydrobiosis in the tardigrade Hypsibius dujardini.</title>
        <authorList>
            <person name="Yoshida Y."/>
            <person name="Koutsovoulos G."/>
            <person name="Laetsch D."/>
            <person name="Stevens L."/>
            <person name="Kumar S."/>
            <person name="Horikawa D."/>
            <person name="Ishino K."/>
            <person name="Komine S."/>
            <person name="Tomita M."/>
            <person name="Blaxter M."/>
            <person name="Arakawa K."/>
        </authorList>
    </citation>
    <scope>NUCLEOTIDE SEQUENCE [LARGE SCALE GENOMIC DNA]</scope>
    <source>
        <strain evidence="5">Z151</strain>
    </source>
</reference>
<name>A0A1W0WBC2_HYPEX</name>
<evidence type="ECO:0000256" key="3">
    <source>
        <dbReference type="SAM" id="Phobius"/>
    </source>
</evidence>
<comment type="similarity">
    <text evidence="1">Belongs to the TMEM121 family.</text>
</comment>
<comment type="caution">
    <text evidence="4">The sequence shown here is derived from an EMBL/GenBank/DDBJ whole genome shotgun (WGS) entry which is preliminary data.</text>
</comment>
<keyword evidence="3" id="KW-0472">Membrane</keyword>
<protein>
    <submittedName>
        <fullName evidence="4">Uncharacterized protein</fullName>
    </submittedName>
</protein>
<dbReference type="InterPro" id="IPR026624">
    <property type="entry name" value="CECR6"/>
</dbReference>
<sequence length="403" mass="45496">MIVGLILRILSIIGIGFQAALLDWYLVNGGKSDAWLGWIAADILVIASFIASYLYADHYFQQNAFEKLRQREQQNRDAEQLEKEKLRAIRKSNRELRRAVTVVEEPKTPPPDEQVELTVRTVDVNTKSDKPKLKRRLSLAVADEFGHRDAVQENHRVASLKVGETLKKYKLGALPLTYISWTLYAVVLISKMLVIFLTFGEHLDVHALFGSNMLELAFALTAAIFALVASSHKKIPPKTHQKPVIRWMQSHVMLEILDSVEMLGCLYETSGEKAGGHHKIETGIQNSVLAFVALQMLLPSVGLYQLSSTNFAHQSPPAYFSMLQLFLSTLFGNIPFLVMRVYLSARKQFTESAFIFIIKNVYGIVSSLTELVHWIALIRLYRREGRTTIPDAFEEESSGSDSD</sequence>
<dbReference type="AlphaFoldDB" id="A0A1W0WBC2"/>
<feature type="transmembrane region" description="Helical" evidence="3">
    <location>
        <begin position="176"/>
        <end position="199"/>
    </location>
</feature>
<proteinExistence type="inferred from homology"/>
<dbReference type="Pfam" id="PF14997">
    <property type="entry name" value="CECR6_TMEM121"/>
    <property type="match status" value="1"/>
</dbReference>
<keyword evidence="5" id="KW-1185">Reference proteome</keyword>
<dbReference type="Proteomes" id="UP000192578">
    <property type="component" value="Unassembled WGS sequence"/>
</dbReference>
<keyword evidence="2" id="KW-0175">Coiled coil</keyword>
<feature type="transmembrane region" description="Helical" evidence="3">
    <location>
        <begin position="5"/>
        <end position="26"/>
    </location>
</feature>
<dbReference type="InterPro" id="IPR032776">
    <property type="entry name" value="CECR6/TMEM121"/>
</dbReference>
<keyword evidence="3" id="KW-1133">Transmembrane helix</keyword>